<dbReference type="FunFam" id="2.40.110.10:FF:000002">
    <property type="entry name" value="Acyl-CoA dehydrogenase fadE12"/>
    <property type="match status" value="1"/>
</dbReference>
<evidence type="ECO:0000256" key="5">
    <source>
        <dbReference type="ARBA" id="ARBA00023002"/>
    </source>
</evidence>
<keyword evidence="3 6" id="KW-0285">Flavoprotein</keyword>
<evidence type="ECO:0000259" key="7">
    <source>
        <dbReference type="Pfam" id="PF00441"/>
    </source>
</evidence>
<evidence type="ECO:0000313" key="11">
    <source>
        <dbReference type="Proteomes" id="UP000509367"/>
    </source>
</evidence>
<dbReference type="PROSITE" id="PS00072">
    <property type="entry name" value="ACYL_COA_DH_1"/>
    <property type="match status" value="1"/>
</dbReference>
<dbReference type="Pfam" id="PF02770">
    <property type="entry name" value="Acyl-CoA_dh_M"/>
    <property type="match status" value="1"/>
</dbReference>
<evidence type="ECO:0000259" key="9">
    <source>
        <dbReference type="Pfam" id="PF02771"/>
    </source>
</evidence>
<evidence type="ECO:0000256" key="6">
    <source>
        <dbReference type="RuleBase" id="RU362125"/>
    </source>
</evidence>
<dbReference type="GO" id="GO:0003995">
    <property type="term" value="F:acyl-CoA dehydrogenase activity"/>
    <property type="evidence" value="ECO:0007669"/>
    <property type="project" value="InterPro"/>
</dbReference>
<dbReference type="AlphaFoldDB" id="A0A6N1VIV4"/>
<reference evidence="10 11" key="1">
    <citation type="submission" date="2020-06" db="EMBL/GenBank/DDBJ databases">
        <title>Oricola thermophila sp. nov. isolated from a tidal sediments.</title>
        <authorList>
            <person name="Kwon K.K."/>
            <person name="Yang S.-H."/>
            <person name="Park M.-J."/>
        </authorList>
    </citation>
    <scope>NUCLEOTIDE SEQUENCE [LARGE SCALE GENOMIC DNA]</scope>
    <source>
        <strain evidence="10 11">MEBiC13590</strain>
    </source>
</reference>
<feature type="domain" description="Acyl-CoA oxidase/dehydrogenase middle" evidence="8">
    <location>
        <begin position="125"/>
        <end position="220"/>
    </location>
</feature>
<dbReference type="RefSeq" id="WP_175277011.1">
    <property type="nucleotide sequence ID" value="NZ_CP054836.1"/>
</dbReference>
<dbReference type="InterPro" id="IPR009075">
    <property type="entry name" value="AcylCo_DH/oxidase_C"/>
</dbReference>
<dbReference type="InterPro" id="IPR037069">
    <property type="entry name" value="AcylCoA_DH/ox_N_sf"/>
</dbReference>
<evidence type="ECO:0000256" key="3">
    <source>
        <dbReference type="ARBA" id="ARBA00022630"/>
    </source>
</evidence>
<dbReference type="PANTHER" id="PTHR43884:SF12">
    <property type="entry name" value="ISOVALERYL-COA DEHYDROGENASE, MITOCHONDRIAL-RELATED"/>
    <property type="match status" value="1"/>
</dbReference>
<dbReference type="InterPro" id="IPR006091">
    <property type="entry name" value="Acyl-CoA_Oxase/DH_mid-dom"/>
</dbReference>
<sequence length="382" mass="42733">MAFDFSITDEQSEILRSIDRFMERNLPPDAVRRYDLAHEFPGHLFRQFGELGILGVPFPEVYGGLEWDWPTVTLIQERLGRHASIAASLYSVNVDFGGMTLLTAGTEAQKAELLPRLIAGELQFALALTEPQAGTDASAISTRATRTSAGWRLRGRKVWISLADMADYLVTPCRTDPGSTGKDGVSMMLVPRHAAGIRMEPLPKIGNNSMISYEIEFDDVEVPEDAVIGKVGDGFRVLMSTLQYSRAGQAANAIGQAQAAIDLAHAHVCEREQFGRPLSQFQVLRHRLVDMQMRVDQARFVLYNLAWRISRGERCRRESAAAKILASEALQYVTHHGMQMMASTAYFEESDMNRYWRDARLLTFGEGANEMLRDLIAREMGL</sequence>
<dbReference type="Proteomes" id="UP000509367">
    <property type="component" value="Chromosome"/>
</dbReference>
<protein>
    <submittedName>
        <fullName evidence="10">Acyl-CoA/acyl-ACP dehydrogenase</fullName>
    </submittedName>
</protein>
<gene>
    <name evidence="10" type="ORF">HTY61_11965</name>
</gene>
<keyword evidence="5 6" id="KW-0560">Oxidoreductase</keyword>
<dbReference type="GO" id="GO:0050660">
    <property type="term" value="F:flavin adenine dinucleotide binding"/>
    <property type="evidence" value="ECO:0007669"/>
    <property type="project" value="InterPro"/>
</dbReference>
<dbReference type="Gene3D" id="1.10.540.10">
    <property type="entry name" value="Acyl-CoA dehydrogenase/oxidase, N-terminal domain"/>
    <property type="match status" value="1"/>
</dbReference>
<dbReference type="Pfam" id="PF02771">
    <property type="entry name" value="Acyl-CoA_dh_N"/>
    <property type="match status" value="1"/>
</dbReference>
<dbReference type="EMBL" id="CP054836">
    <property type="protein sequence ID" value="QKV19119.1"/>
    <property type="molecule type" value="Genomic_DNA"/>
</dbReference>
<dbReference type="InterPro" id="IPR009100">
    <property type="entry name" value="AcylCoA_DH/oxidase_NM_dom_sf"/>
</dbReference>
<dbReference type="SUPFAM" id="SSF56645">
    <property type="entry name" value="Acyl-CoA dehydrogenase NM domain-like"/>
    <property type="match status" value="1"/>
</dbReference>
<evidence type="ECO:0000259" key="8">
    <source>
        <dbReference type="Pfam" id="PF02770"/>
    </source>
</evidence>
<dbReference type="Gene3D" id="1.20.140.10">
    <property type="entry name" value="Butyryl-CoA Dehydrogenase, subunit A, domain 3"/>
    <property type="match status" value="1"/>
</dbReference>
<proteinExistence type="inferred from homology"/>
<accession>A0A6N1VIV4</accession>
<dbReference type="SUPFAM" id="SSF47203">
    <property type="entry name" value="Acyl-CoA dehydrogenase C-terminal domain-like"/>
    <property type="match status" value="1"/>
</dbReference>
<evidence type="ECO:0000256" key="1">
    <source>
        <dbReference type="ARBA" id="ARBA00001974"/>
    </source>
</evidence>
<dbReference type="Gene3D" id="2.40.110.10">
    <property type="entry name" value="Butyryl-CoA Dehydrogenase, subunit A, domain 2"/>
    <property type="match status" value="1"/>
</dbReference>
<dbReference type="KEGG" id="orm:HTY61_11965"/>
<evidence type="ECO:0000313" key="10">
    <source>
        <dbReference type="EMBL" id="QKV19119.1"/>
    </source>
</evidence>
<comment type="cofactor">
    <cofactor evidence="1 6">
        <name>FAD</name>
        <dbReference type="ChEBI" id="CHEBI:57692"/>
    </cofactor>
</comment>
<keyword evidence="4 6" id="KW-0274">FAD</keyword>
<dbReference type="InterPro" id="IPR006089">
    <property type="entry name" value="Acyl-CoA_DH_CS"/>
</dbReference>
<dbReference type="FunFam" id="1.20.140.10:FF:000001">
    <property type="entry name" value="Acyl-CoA dehydrogenase"/>
    <property type="match status" value="1"/>
</dbReference>
<dbReference type="InterPro" id="IPR013786">
    <property type="entry name" value="AcylCoA_DH/ox_N"/>
</dbReference>
<organism evidence="10 11">
    <name type="scientific">Oricola thermophila</name>
    <dbReference type="NCBI Taxonomy" id="2742145"/>
    <lineage>
        <taxon>Bacteria</taxon>
        <taxon>Pseudomonadati</taxon>
        <taxon>Pseudomonadota</taxon>
        <taxon>Alphaproteobacteria</taxon>
        <taxon>Hyphomicrobiales</taxon>
        <taxon>Ahrensiaceae</taxon>
        <taxon>Oricola</taxon>
    </lineage>
</organism>
<dbReference type="Pfam" id="PF00441">
    <property type="entry name" value="Acyl-CoA_dh_1"/>
    <property type="match status" value="1"/>
</dbReference>
<dbReference type="PANTHER" id="PTHR43884">
    <property type="entry name" value="ACYL-COA DEHYDROGENASE"/>
    <property type="match status" value="1"/>
</dbReference>
<comment type="similarity">
    <text evidence="2 6">Belongs to the acyl-CoA dehydrogenase family.</text>
</comment>
<keyword evidence="11" id="KW-1185">Reference proteome</keyword>
<dbReference type="InterPro" id="IPR036250">
    <property type="entry name" value="AcylCo_DH-like_C"/>
</dbReference>
<feature type="domain" description="Acyl-CoA dehydrogenase/oxidase C-terminal" evidence="7">
    <location>
        <begin position="232"/>
        <end position="380"/>
    </location>
</feature>
<name>A0A6N1VIV4_9HYPH</name>
<feature type="domain" description="Acyl-CoA dehydrogenase/oxidase N-terminal" evidence="9">
    <location>
        <begin position="8"/>
        <end position="121"/>
    </location>
</feature>
<dbReference type="InterPro" id="IPR046373">
    <property type="entry name" value="Acyl-CoA_Oxase/DH_mid-dom_sf"/>
</dbReference>
<evidence type="ECO:0000256" key="2">
    <source>
        <dbReference type="ARBA" id="ARBA00009347"/>
    </source>
</evidence>
<evidence type="ECO:0000256" key="4">
    <source>
        <dbReference type="ARBA" id="ARBA00022827"/>
    </source>
</evidence>